<organism evidence="1 2">
    <name type="scientific">Ancylostoma duodenale</name>
    <dbReference type="NCBI Taxonomy" id="51022"/>
    <lineage>
        <taxon>Eukaryota</taxon>
        <taxon>Metazoa</taxon>
        <taxon>Ecdysozoa</taxon>
        <taxon>Nematoda</taxon>
        <taxon>Chromadorea</taxon>
        <taxon>Rhabditida</taxon>
        <taxon>Rhabditina</taxon>
        <taxon>Rhabditomorpha</taxon>
        <taxon>Strongyloidea</taxon>
        <taxon>Ancylostomatidae</taxon>
        <taxon>Ancylostomatinae</taxon>
        <taxon>Ancylostoma</taxon>
    </lineage>
</organism>
<protein>
    <submittedName>
        <fullName evidence="1">Uncharacterized protein</fullName>
    </submittedName>
</protein>
<accession>A0A0C2DW62</accession>
<dbReference type="EMBL" id="KN726812">
    <property type="protein sequence ID" value="KIH67162.1"/>
    <property type="molecule type" value="Genomic_DNA"/>
</dbReference>
<sequence>MVITGTLCTMCAKWTDLIEADVCPIGIDGLLPTLRQIVDALASERWGLALEELLEYRFDVVVSLEVFTIQMTLKMGKKVVIRGSEV</sequence>
<dbReference type="Proteomes" id="UP000054047">
    <property type="component" value="Unassembled WGS sequence"/>
</dbReference>
<evidence type="ECO:0000313" key="2">
    <source>
        <dbReference type="Proteomes" id="UP000054047"/>
    </source>
</evidence>
<evidence type="ECO:0000313" key="1">
    <source>
        <dbReference type="EMBL" id="KIH67162.1"/>
    </source>
</evidence>
<gene>
    <name evidence="1" type="ORF">ANCDUO_02513</name>
</gene>
<keyword evidence="2" id="KW-1185">Reference proteome</keyword>
<reference evidence="1 2" key="1">
    <citation type="submission" date="2013-12" db="EMBL/GenBank/DDBJ databases">
        <title>Draft genome of the parsitic nematode Ancylostoma duodenale.</title>
        <authorList>
            <person name="Mitreva M."/>
        </authorList>
    </citation>
    <scope>NUCLEOTIDE SEQUENCE [LARGE SCALE GENOMIC DNA]</scope>
    <source>
        <strain evidence="1 2">Zhejiang</strain>
    </source>
</reference>
<name>A0A0C2DW62_9BILA</name>
<dbReference type="AlphaFoldDB" id="A0A0C2DW62"/>
<proteinExistence type="predicted"/>